<reference evidence="1 2" key="1">
    <citation type="journal article" date="2012" name="Stand. Genomic Sci.">
        <title>Genome sequence of the soil bacterium Saccharomonospora azurea type strain (NA-128(T)).</title>
        <authorList>
            <person name="Klenk H.P."/>
            <person name="Held B."/>
            <person name="Lucas S."/>
            <person name="Lapidus A."/>
            <person name="Copeland A."/>
            <person name="Hammon N."/>
            <person name="Pitluck S."/>
            <person name="Goodwin L.A."/>
            <person name="Han C."/>
            <person name="Tapia R."/>
            <person name="Brambilla E.M."/>
            <person name="Potter G."/>
            <person name="Land M."/>
            <person name="Ivanova N."/>
            <person name="Rohde M."/>
            <person name="Goker M."/>
            <person name="Detter J.C."/>
            <person name="Kyrpides N.C."/>
            <person name="Woyke T."/>
        </authorList>
    </citation>
    <scope>NUCLEOTIDE SEQUENCE [LARGE SCALE GENOMIC DNA]</scope>
    <source>
        <strain evidence="1 2">NA-128</strain>
    </source>
</reference>
<dbReference type="OrthoDB" id="3686643at2"/>
<organism evidence="1 2">
    <name type="scientific">Saccharomonospora azurea NA-128</name>
    <dbReference type="NCBI Taxonomy" id="882081"/>
    <lineage>
        <taxon>Bacteria</taxon>
        <taxon>Bacillati</taxon>
        <taxon>Actinomycetota</taxon>
        <taxon>Actinomycetes</taxon>
        <taxon>Pseudonocardiales</taxon>
        <taxon>Pseudonocardiaceae</taxon>
        <taxon>Saccharomonospora</taxon>
    </lineage>
</organism>
<dbReference type="AlphaFoldDB" id="H8GB49"/>
<dbReference type="RefSeq" id="WP_005444172.1">
    <property type="nucleotide sequence ID" value="NZ_CM001466.1"/>
</dbReference>
<evidence type="ECO:0000313" key="2">
    <source>
        <dbReference type="Proteomes" id="UP000004705"/>
    </source>
</evidence>
<sequence length="166" mass="18025">MSTTVTALPVPIRCTLPDGWLSVPPKEVNADNAAFVAVHPGLSKGFTPSITMTGHVRAHDAPLQQVAEESLAELRAGATEVRVGERSEVGTADNPGFAQAVRLVLPYGGKPLHLVQRQAFFSMRHPRDPGSTAVLQVVLSALPDQFVRLLDEFHEFLTTIRPEVER</sequence>
<keyword evidence="2" id="KW-1185">Reference proteome</keyword>
<evidence type="ECO:0000313" key="1">
    <source>
        <dbReference type="EMBL" id="EHY90672.1"/>
    </source>
</evidence>
<dbReference type="HOGENOM" id="CLU_106304_0_0_11"/>
<accession>H8GB49</accession>
<evidence type="ECO:0008006" key="3">
    <source>
        <dbReference type="Google" id="ProtNLM"/>
    </source>
</evidence>
<dbReference type="Gene3D" id="3.40.1000.10">
    <property type="entry name" value="Mog1/PsbP, alpha/beta/alpha sandwich"/>
    <property type="match status" value="1"/>
</dbReference>
<proteinExistence type="predicted"/>
<gene>
    <name evidence="1" type="ORF">SacazDRAFT_03812</name>
</gene>
<protein>
    <recommendedName>
        <fullName evidence="3">DUF1795 domain-containing protein</fullName>
    </recommendedName>
</protein>
<name>H8GB49_9PSEU</name>
<dbReference type="EMBL" id="CM001466">
    <property type="protein sequence ID" value="EHY90672.1"/>
    <property type="molecule type" value="Genomic_DNA"/>
</dbReference>
<dbReference type="Proteomes" id="UP000004705">
    <property type="component" value="Chromosome"/>
</dbReference>